<evidence type="ECO:0000313" key="5">
    <source>
        <dbReference type="Ensembl" id="ENSTNIP00000005107.1"/>
    </source>
</evidence>
<dbReference type="InterPro" id="IPR000219">
    <property type="entry name" value="DH_dom"/>
</dbReference>
<dbReference type="AlphaFoldDB" id="H3CA35"/>
<dbReference type="SUPFAM" id="SSF50044">
    <property type="entry name" value="SH3-domain"/>
    <property type="match status" value="1"/>
</dbReference>
<dbReference type="InParanoid" id="H3CA35"/>
<dbReference type="InterPro" id="IPR011993">
    <property type="entry name" value="PH-like_dom_sf"/>
</dbReference>
<feature type="region of interest" description="Disordered" evidence="2">
    <location>
        <begin position="33"/>
        <end position="121"/>
    </location>
</feature>
<feature type="compositionally biased region" description="Polar residues" evidence="2">
    <location>
        <begin position="86"/>
        <end position="100"/>
    </location>
</feature>
<evidence type="ECO:0000259" key="3">
    <source>
        <dbReference type="PROSITE" id="PS50003"/>
    </source>
</evidence>
<feature type="compositionally biased region" description="Low complexity" evidence="2">
    <location>
        <begin position="63"/>
        <end position="72"/>
    </location>
</feature>
<reference evidence="5" key="3">
    <citation type="submission" date="2025-09" db="UniProtKB">
        <authorList>
            <consortium name="Ensembl"/>
        </authorList>
    </citation>
    <scope>IDENTIFICATION</scope>
</reference>
<accession>H3CA35</accession>
<dbReference type="Ensembl" id="ENSTNIT00000005253.1">
    <property type="protein sequence ID" value="ENSTNIP00000005107.1"/>
    <property type="gene ID" value="ENSTNIG00000002556.1"/>
</dbReference>
<dbReference type="Gene3D" id="2.30.30.40">
    <property type="entry name" value="SH3 Domains"/>
    <property type="match status" value="1"/>
</dbReference>
<dbReference type="SUPFAM" id="SSF50729">
    <property type="entry name" value="PH domain-like"/>
    <property type="match status" value="1"/>
</dbReference>
<dbReference type="CDD" id="cd00160">
    <property type="entry name" value="RhoGEF"/>
    <property type="match status" value="1"/>
</dbReference>
<sequence>CSCLCHLQRPGMKLIWVPVDADTSLDILISEGQRRRSDPGPHPVLSLAVTQSQSPPIPPKQPHPVQIPIQPSRAQPPEGCNAASEHPSQSAASTTESPEAQQRLPAVAAREGVDKRGSLQRQRSFAWESRLQDEPLYQTYRASVISKEIRRQTVCRNTATATGNGAPRSSSMASPGQSTLWQDLSNVRESGVLERLTAEECKYQESMFEVLTSEASYLRSLRVLIEHFWDSRDLEETMIIRDKKTLFSSILRVREVSERFLKDLEDRIFEDVVFSDICDIIHYHAQHNFPTYIDYVRNQIYQEKTYTTLIKNNAQFAAVISRLQESPQCQRLPFVSFLLLPFQRITRIKMLVENILKRTKEGTKEEQAASKALASVSKIIDECNTQVGKMRQMEELIHINQSLEFERLRAIPVISQTRYLEKKGELQEMAKGTTIFNMRMKFNPVYLFLFNDLLIIAAKKGAERFVVLDHAHRSLVQVQLLDEGAGSASPYEHCFNLTLLENHQGRTVEKLFRAQSQSDMHRWMAAFPNPTNPDKEDNEVIYEDWDCPQVQCVEQYIGQQTDELTLEPTEIVNVIRKTNEGKNAYGQKGWFPVGNVIEITNEHVRRRNLLERYRVLQAASRVTKTNTITLPEP</sequence>
<dbReference type="GO" id="GO:0005085">
    <property type="term" value="F:guanyl-nucleotide exchange factor activity"/>
    <property type="evidence" value="ECO:0007669"/>
    <property type="project" value="UniProtKB-KW"/>
</dbReference>
<feature type="domain" description="PH" evidence="3">
    <location>
        <begin position="419"/>
        <end position="532"/>
    </location>
</feature>
<reference evidence="5" key="2">
    <citation type="submission" date="2025-08" db="UniProtKB">
        <authorList>
            <consortium name="Ensembl"/>
        </authorList>
    </citation>
    <scope>IDENTIFICATION</scope>
</reference>
<dbReference type="InterPro" id="IPR001849">
    <property type="entry name" value="PH_domain"/>
</dbReference>
<feature type="domain" description="DH" evidence="4">
    <location>
        <begin position="202"/>
        <end position="386"/>
    </location>
</feature>
<dbReference type="InterPro" id="IPR047270">
    <property type="entry name" value="PH_ephexin"/>
</dbReference>
<reference evidence="6" key="1">
    <citation type="journal article" date="2004" name="Nature">
        <title>Genome duplication in the teleost fish Tetraodon nigroviridis reveals the early vertebrate proto-karyotype.</title>
        <authorList>
            <person name="Jaillon O."/>
            <person name="Aury J.-M."/>
            <person name="Brunet F."/>
            <person name="Petit J.-L."/>
            <person name="Stange-Thomann N."/>
            <person name="Mauceli E."/>
            <person name="Bouneau L."/>
            <person name="Fischer C."/>
            <person name="Ozouf-Costaz C."/>
            <person name="Bernot A."/>
            <person name="Nicaud S."/>
            <person name="Jaffe D."/>
            <person name="Fisher S."/>
            <person name="Lutfalla G."/>
            <person name="Dossat C."/>
            <person name="Segurens B."/>
            <person name="Dasilva C."/>
            <person name="Salanoubat M."/>
            <person name="Levy M."/>
            <person name="Boudet N."/>
            <person name="Castellano S."/>
            <person name="Anthouard V."/>
            <person name="Jubin C."/>
            <person name="Castelli V."/>
            <person name="Katinka M."/>
            <person name="Vacherie B."/>
            <person name="Biemont C."/>
            <person name="Skalli Z."/>
            <person name="Cattolico L."/>
            <person name="Poulain J."/>
            <person name="De Berardinis V."/>
            <person name="Cruaud C."/>
            <person name="Duprat S."/>
            <person name="Brottier P."/>
            <person name="Coutanceau J.-P."/>
            <person name="Gouzy J."/>
            <person name="Parra G."/>
            <person name="Lardier G."/>
            <person name="Chapple C."/>
            <person name="McKernan K.J."/>
            <person name="McEwan P."/>
            <person name="Bosak S."/>
            <person name="Kellis M."/>
            <person name="Volff J.-N."/>
            <person name="Guigo R."/>
            <person name="Zody M.C."/>
            <person name="Mesirov J."/>
            <person name="Lindblad-Toh K."/>
            <person name="Birren B."/>
            <person name="Nusbaum C."/>
            <person name="Kahn D."/>
            <person name="Robinson-Rechavi M."/>
            <person name="Laudet V."/>
            <person name="Schachter V."/>
            <person name="Quetier F."/>
            <person name="Saurin W."/>
            <person name="Scarpelli C."/>
            <person name="Wincker P."/>
            <person name="Lander E.S."/>
            <person name="Weissenbach J."/>
            <person name="Roest Crollius H."/>
        </authorList>
    </citation>
    <scope>NUCLEOTIDE SEQUENCE [LARGE SCALE GENOMIC DNA]</scope>
</reference>
<dbReference type="SUPFAM" id="SSF48065">
    <property type="entry name" value="DBL homology domain (DH-domain)"/>
    <property type="match status" value="1"/>
</dbReference>
<dbReference type="Gene3D" id="1.20.900.10">
    <property type="entry name" value="Dbl homology (DH) domain"/>
    <property type="match status" value="1"/>
</dbReference>
<dbReference type="PANTHER" id="PTHR12845">
    <property type="entry name" value="GUANINE NUCLEOTIDE EXCHANGE FACTOR"/>
    <property type="match status" value="1"/>
</dbReference>
<dbReference type="InterPro" id="IPR036028">
    <property type="entry name" value="SH3-like_dom_sf"/>
</dbReference>
<evidence type="ECO:0000256" key="1">
    <source>
        <dbReference type="ARBA" id="ARBA00022658"/>
    </source>
</evidence>
<dbReference type="Pfam" id="PF00169">
    <property type="entry name" value="PH"/>
    <property type="match status" value="1"/>
</dbReference>
<dbReference type="PROSITE" id="PS50010">
    <property type="entry name" value="DH_2"/>
    <property type="match status" value="1"/>
</dbReference>
<dbReference type="CDD" id="cd01221">
    <property type="entry name" value="PH_ephexin"/>
    <property type="match status" value="1"/>
</dbReference>
<dbReference type="Pfam" id="PF00621">
    <property type="entry name" value="RhoGEF"/>
    <property type="match status" value="1"/>
</dbReference>
<evidence type="ECO:0000259" key="4">
    <source>
        <dbReference type="PROSITE" id="PS50010"/>
    </source>
</evidence>
<dbReference type="PANTHER" id="PTHR12845:SF7">
    <property type="entry name" value="RHO GUANINE NUCLEOTIDE EXCHANGE FACTOR 15"/>
    <property type="match status" value="1"/>
</dbReference>
<keyword evidence="6" id="KW-1185">Reference proteome</keyword>
<dbReference type="Proteomes" id="UP000007303">
    <property type="component" value="Unassembled WGS sequence"/>
</dbReference>
<keyword evidence="1" id="KW-0344">Guanine-nucleotide releasing factor</keyword>
<dbReference type="OMA" id="ELMHIAN"/>
<evidence type="ECO:0000313" key="6">
    <source>
        <dbReference type="Proteomes" id="UP000007303"/>
    </source>
</evidence>
<feature type="region of interest" description="Disordered" evidence="2">
    <location>
        <begin position="159"/>
        <end position="178"/>
    </location>
</feature>
<dbReference type="InterPro" id="IPR047271">
    <property type="entry name" value="Ephexin-like"/>
</dbReference>
<evidence type="ECO:0000256" key="2">
    <source>
        <dbReference type="SAM" id="MobiDB-lite"/>
    </source>
</evidence>
<dbReference type="PROSITE" id="PS50003">
    <property type="entry name" value="PH_DOMAIN"/>
    <property type="match status" value="1"/>
</dbReference>
<dbReference type="GeneTree" id="ENSGT01030000234571"/>
<dbReference type="InterPro" id="IPR035899">
    <property type="entry name" value="DBL_dom_sf"/>
</dbReference>
<protein>
    <submittedName>
        <fullName evidence="5">Rho guanine nucleotide exchange factor 15b</fullName>
    </submittedName>
</protein>
<dbReference type="SMART" id="SM00325">
    <property type="entry name" value="RhoGEF"/>
    <property type="match status" value="1"/>
</dbReference>
<dbReference type="Gene3D" id="2.30.29.30">
    <property type="entry name" value="Pleckstrin-homology domain (PH domain)/Phosphotyrosine-binding domain (PTB)"/>
    <property type="match status" value="1"/>
</dbReference>
<proteinExistence type="predicted"/>
<dbReference type="FunFam" id="1.20.900.10:FF:000007">
    <property type="entry name" value="rho guanine nucleotide exchange factor 19"/>
    <property type="match status" value="1"/>
</dbReference>
<name>H3CA35_TETNG</name>
<dbReference type="HOGENOM" id="CLU_012820_3_1_1"/>
<organism evidence="5 6">
    <name type="scientific">Tetraodon nigroviridis</name>
    <name type="common">Spotted green pufferfish</name>
    <name type="synonym">Chelonodon nigroviridis</name>
    <dbReference type="NCBI Taxonomy" id="99883"/>
    <lineage>
        <taxon>Eukaryota</taxon>
        <taxon>Metazoa</taxon>
        <taxon>Chordata</taxon>
        <taxon>Craniata</taxon>
        <taxon>Vertebrata</taxon>
        <taxon>Euteleostomi</taxon>
        <taxon>Actinopterygii</taxon>
        <taxon>Neopterygii</taxon>
        <taxon>Teleostei</taxon>
        <taxon>Neoteleostei</taxon>
        <taxon>Acanthomorphata</taxon>
        <taxon>Eupercaria</taxon>
        <taxon>Tetraodontiformes</taxon>
        <taxon>Tetradontoidea</taxon>
        <taxon>Tetraodontidae</taxon>
        <taxon>Tetraodon</taxon>
    </lineage>
</organism>